<organism evidence="2 3">
    <name type="scientific">Corticibacter populi</name>
    <dbReference type="NCBI Taxonomy" id="1550736"/>
    <lineage>
        <taxon>Bacteria</taxon>
        <taxon>Pseudomonadati</taxon>
        <taxon>Pseudomonadota</taxon>
        <taxon>Betaproteobacteria</taxon>
        <taxon>Burkholderiales</taxon>
        <taxon>Comamonadaceae</taxon>
        <taxon>Corticibacter</taxon>
    </lineage>
</organism>
<protein>
    <submittedName>
        <fullName evidence="2">Uncharacterized protein</fullName>
    </submittedName>
</protein>
<gene>
    <name evidence="2" type="ORF">D8I35_09565</name>
</gene>
<dbReference type="AlphaFoldDB" id="A0A3M6QVY0"/>
<dbReference type="EMBL" id="RDQO01000002">
    <property type="protein sequence ID" value="RMX06739.1"/>
    <property type="molecule type" value="Genomic_DNA"/>
</dbReference>
<dbReference type="RefSeq" id="WP_122228599.1">
    <property type="nucleotide sequence ID" value="NZ_RDQO01000002.1"/>
</dbReference>
<evidence type="ECO:0000313" key="3">
    <source>
        <dbReference type="Proteomes" id="UP000278006"/>
    </source>
</evidence>
<accession>A0A3M6QVY0</accession>
<evidence type="ECO:0000313" key="2">
    <source>
        <dbReference type="EMBL" id="RMX06739.1"/>
    </source>
</evidence>
<dbReference type="Proteomes" id="UP000278006">
    <property type="component" value="Unassembled WGS sequence"/>
</dbReference>
<reference evidence="2 3" key="1">
    <citation type="submission" date="2018-10" db="EMBL/GenBank/DDBJ databases">
        <title>Draft genome of Cortibacter populi DSM10536.</title>
        <authorList>
            <person name="Bernier A.-M."/>
            <person name="Bernard K."/>
        </authorList>
    </citation>
    <scope>NUCLEOTIDE SEQUENCE [LARGE SCALE GENOMIC DNA]</scope>
    <source>
        <strain evidence="2 3">DSM 105136</strain>
    </source>
</reference>
<feature type="region of interest" description="Disordered" evidence="1">
    <location>
        <begin position="474"/>
        <end position="495"/>
    </location>
</feature>
<comment type="caution">
    <text evidence="2">The sequence shown here is derived from an EMBL/GenBank/DDBJ whole genome shotgun (WGS) entry which is preliminary data.</text>
</comment>
<keyword evidence="3" id="KW-1185">Reference proteome</keyword>
<proteinExistence type="predicted"/>
<dbReference type="OrthoDB" id="8914128at2"/>
<evidence type="ECO:0000256" key="1">
    <source>
        <dbReference type="SAM" id="MobiDB-lite"/>
    </source>
</evidence>
<name>A0A3M6QVY0_9BURK</name>
<feature type="region of interest" description="Disordered" evidence="1">
    <location>
        <begin position="548"/>
        <end position="567"/>
    </location>
</feature>
<sequence>MSDQKPTYDAWRITYQSAEQAARALWDELQRLKNSEPSDWSAGVIAGIEIGQHNAAVAAAPLQQTANWLADKICNGGDYAKEAAEMLRRWPAAAPIQSDSALDHAPWRHMRTVPKDGTAVLVLTPGSDIPKSVRWRNDCWEMTWDGHQLSEFDQPRYWMPCPTDPDQQPAVPQPVGEYLPLPNPYAYEFCAPGDPYAAPALDYATEHEAWIVHTGWDVKNDLYTGDQVRAYVDADRKARAQSAHNAELQDTLTRLDSKALAEWVDRGMALAENVAMHVQFDDPLRASKARDALRAHMFGRRPQPAGNAGELLSDAAIETLAKQYDCHSAPGFKGFAKEVARRTAPSAQAQGQEAASIHLADLKNALATATELRQQLRLMDEHSKGEVWRWQGDGGDYLASMGNRMGVLIYASDLRALLAAQGQESDATLLLENALSELIDKICDGLDSGDLLADARAASKALDAEPVLYVSKEQLEAHSDPDETDGQGGRYLPARKTPAGKFTQSLYAGQPPRTQADAEPVATVKENPYCPEGESDELSTYLPVGTKLYTRPPRAQTDPTPSPTAGMNLGERILHVGGRNNAQGYIEFGSPMAVYALIHGVLRDMSTPGQDGAFQARYRLQPDGVWSSWGAVLDQKPEGHDIELRFLPDGHPPRAQADALTDAEIDALYMQHAAPEWADETPGWHMGFDYRGFARALKSRKEGGAA</sequence>